<evidence type="ECO:0000313" key="6">
    <source>
        <dbReference type="Proteomes" id="UP000033115"/>
    </source>
</evidence>
<dbReference type="PANTHER" id="PTHR43312:SF1">
    <property type="entry name" value="NADP-DEPENDENT OXIDOREDUCTASE DOMAIN-CONTAINING PROTEIN"/>
    <property type="match status" value="1"/>
</dbReference>
<dbReference type="STRING" id="1548.CSCA_4432"/>
<sequence length="336" mass="37815">MNYRNLVNSGLKVSVIGFGGIPIQRIDNESAKEVIIAAEEKGINFIDTARGYSVSEEYIGEALLGRRDKWIIATKSMARDKQSMSNDVNKSLANLKTDYIDLYQLHNVKTMEDYNKVLSEDGAYEALLKFKQEGKIKHIGITSHSLEILELAIESGKFETIMYPYNIVEDQAEKLFKRAKELNIGIIAMKPMAGGAINNGTLALKYILQNESVTCAIPGMGKIEEVEENSAVASNDIKLTEDEKLEIKKISDELGTEFCRRCGYCAPCTKGIDIPGIFLLQGYKERYNLKKWAEDRYEALKVTAKDCIECGKCESRCPYNLPIIKMLKDVKKTFEK</sequence>
<dbReference type="PANTHER" id="PTHR43312">
    <property type="entry name" value="D-THREO-ALDOSE 1-DEHYDROGENASE"/>
    <property type="match status" value="1"/>
</dbReference>
<dbReference type="InterPro" id="IPR017896">
    <property type="entry name" value="4Fe4S_Fe-S-bd"/>
</dbReference>
<dbReference type="EMBL" id="CP009933">
    <property type="protein sequence ID" value="AKA71557.1"/>
    <property type="molecule type" value="Genomic_DNA"/>
</dbReference>
<dbReference type="PROSITE" id="PS00198">
    <property type="entry name" value="4FE4S_FER_1"/>
    <property type="match status" value="1"/>
</dbReference>
<name>A0A0E3M8I3_CLOSL</name>
<keyword evidence="6" id="KW-1185">Reference proteome</keyword>
<dbReference type="GO" id="GO:0051536">
    <property type="term" value="F:iron-sulfur cluster binding"/>
    <property type="evidence" value="ECO:0007669"/>
    <property type="project" value="UniProtKB-KW"/>
</dbReference>
<organism evidence="5 6">
    <name type="scientific">Clostridium scatologenes</name>
    <dbReference type="NCBI Taxonomy" id="1548"/>
    <lineage>
        <taxon>Bacteria</taxon>
        <taxon>Bacillati</taxon>
        <taxon>Bacillota</taxon>
        <taxon>Clostridia</taxon>
        <taxon>Eubacteriales</taxon>
        <taxon>Clostridiaceae</taxon>
        <taxon>Clostridium</taxon>
    </lineage>
</organism>
<dbReference type="KEGG" id="csq:CSCA_4432"/>
<protein>
    <submittedName>
        <fullName evidence="5">Aldo/keto reductase</fullName>
    </submittedName>
</protein>
<dbReference type="GO" id="GO:0016491">
    <property type="term" value="F:oxidoreductase activity"/>
    <property type="evidence" value="ECO:0007669"/>
    <property type="project" value="InterPro"/>
</dbReference>
<dbReference type="SUPFAM" id="SSF51430">
    <property type="entry name" value="NAD(P)-linked oxidoreductase"/>
    <property type="match status" value="1"/>
</dbReference>
<gene>
    <name evidence="5" type="ORF">CSCA_4432</name>
</gene>
<dbReference type="Pfam" id="PF13534">
    <property type="entry name" value="Fer4_17"/>
    <property type="match status" value="1"/>
</dbReference>
<keyword evidence="1" id="KW-0479">Metal-binding</keyword>
<dbReference type="PRINTS" id="PR00069">
    <property type="entry name" value="ALDKETRDTASE"/>
</dbReference>
<dbReference type="PROSITE" id="PS51379">
    <property type="entry name" value="4FE4S_FER_2"/>
    <property type="match status" value="1"/>
</dbReference>
<dbReference type="SUPFAM" id="SSF46548">
    <property type="entry name" value="alpha-helical ferredoxin"/>
    <property type="match status" value="1"/>
</dbReference>
<dbReference type="GO" id="GO:0046872">
    <property type="term" value="F:metal ion binding"/>
    <property type="evidence" value="ECO:0007669"/>
    <property type="project" value="UniProtKB-KW"/>
</dbReference>
<keyword evidence="3" id="KW-0411">Iron-sulfur</keyword>
<dbReference type="HOGENOM" id="CLU_023205_3_1_9"/>
<reference evidence="5 6" key="1">
    <citation type="journal article" date="2015" name="J. Biotechnol.">
        <title>Complete genome sequence of a malodorant-producing acetogen, Clostridium scatologenes ATCC 25775(T).</title>
        <authorList>
            <person name="Zhu Z."/>
            <person name="Guo T."/>
            <person name="Zheng H."/>
            <person name="Song T."/>
            <person name="Ouyang P."/>
            <person name="Xie J."/>
        </authorList>
    </citation>
    <scope>NUCLEOTIDE SEQUENCE [LARGE SCALE GENOMIC DNA]</scope>
    <source>
        <strain evidence="5 6">ATCC 25775</strain>
    </source>
</reference>
<accession>A0A0E3M8I3</accession>
<keyword evidence="2" id="KW-0408">Iron</keyword>
<evidence type="ECO:0000256" key="1">
    <source>
        <dbReference type="ARBA" id="ARBA00022723"/>
    </source>
</evidence>
<dbReference type="InterPro" id="IPR017900">
    <property type="entry name" value="4Fe4S_Fe_S_CS"/>
</dbReference>
<dbReference type="InterPro" id="IPR053135">
    <property type="entry name" value="AKR2_Oxidoreductase"/>
</dbReference>
<evidence type="ECO:0000256" key="3">
    <source>
        <dbReference type="ARBA" id="ARBA00023014"/>
    </source>
</evidence>
<dbReference type="InterPro" id="IPR020471">
    <property type="entry name" value="AKR"/>
</dbReference>
<evidence type="ECO:0000256" key="2">
    <source>
        <dbReference type="ARBA" id="ARBA00023004"/>
    </source>
</evidence>
<evidence type="ECO:0000313" key="5">
    <source>
        <dbReference type="EMBL" id="AKA71557.1"/>
    </source>
</evidence>
<dbReference type="Proteomes" id="UP000033115">
    <property type="component" value="Chromosome"/>
</dbReference>
<dbReference type="Gene3D" id="3.20.20.100">
    <property type="entry name" value="NADP-dependent oxidoreductase domain"/>
    <property type="match status" value="1"/>
</dbReference>
<feature type="domain" description="4Fe-4S ferredoxin-type" evidence="4">
    <location>
        <begin position="298"/>
        <end position="329"/>
    </location>
</feature>
<dbReference type="Pfam" id="PF00248">
    <property type="entry name" value="Aldo_ket_red"/>
    <property type="match status" value="1"/>
</dbReference>
<dbReference type="InterPro" id="IPR023210">
    <property type="entry name" value="NADP_OxRdtase_dom"/>
</dbReference>
<dbReference type="AlphaFoldDB" id="A0A0E3M8I3"/>
<dbReference type="InterPro" id="IPR036812">
    <property type="entry name" value="NAD(P)_OxRdtase_dom_sf"/>
</dbReference>
<dbReference type="CDD" id="cd19100">
    <property type="entry name" value="AKR_unchar"/>
    <property type="match status" value="1"/>
</dbReference>
<evidence type="ECO:0000259" key="4">
    <source>
        <dbReference type="PROSITE" id="PS51379"/>
    </source>
</evidence>
<dbReference type="RefSeq" id="WP_029159417.1">
    <property type="nucleotide sequence ID" value="NZ_CP009933.1"/>
</dbReference>
<proteinExistence type="predicted"/>